<organism evidence="2 4">
    <name type="scientific">Iodobacter fluviatilis</name>
    <dbReference type="NCBI Taxonomy" id="537"/>
    <lineage>
        <taxon>Bacteria</taxon>
        <taxon>Pseudomonadati</taxon>
        <taxon>Pseudomonadota</taxon>
        <taxon>Betaproteobacteria</taxon>
        <taxon>Neisseriales</taxon>
        <taxon>Chitinibacteraceae</taxon>
        <taxon>Iodobacter</taxon>
    </lineage>
</organism>
<dbReference type="Proteomes" id="UP000295794">
    <property type="component" value="Unassembled WGS sequence"/>
</dbReference>
<gene>
    <name evidence="3" type="ORF">EV682_10591</name>
    <name evidence="2" type="ORF">NCTC11159_01361</name>
</gene>
<dbReference type="EMBL" id="SMBT01000005">
    <property type="protein sequence ID" value="TCU86966.1"/>
    <property type="molecule type" value="Genomic_DNA"/>
</dbReference>
<name>A0A377Q671_9NEIS</name>
<evidence type="ECO:0000313" key="4">
    <source>
        <dbReference type="Proteomes" id="UP000255108"/>
    </source>
</evidence>
<keyword evidence="5" id="KW-1185">Reference proteome</keyword>
<evidence type="ECO:0000256" key="1">
    <source>
        <dbReference type="SAM" id="SignalP"/>
    </source>
</evidence>
<dbReference type="RefSeq" id="WP_115226642.1">
    <property type="nucleotide sequence ID" value="NZ_CAWOLO010000005.1"/>
</dbReference>
<protein>
    <recommendedName>
        <fullName evidence="6">Porin</fullName>
    </recommendedName>
</protein>
<dbReference type="EMBL" id="UGHR01000001">
    <property type="protein sequence ID" value="STQ90297.1"/>
    <property type="molecule type" value="Genomic_DNA"/>
</dbReference>
<evidence type="ECO:0000313" key="5">
    <source>
        <dbReference type="Proteomes" id="UP000295794"/>
    </source>
</evidence>
<dbReference type="Proteomes" id="UP000255108">
    <property type="component" value="Unassembled WGS sequence"/>
</dbReference>
<reference evidence="3 5" key="2">
    <citation type="submission" date="2019-03" db="EMBL/GenBank/DDBJ databases">
        <title>Genomic Encyclopedia of Type Strains, Phase IV (KMG-IV): sequencing the most valuable type-strain genomes for metagenomic binning, comparative biology and taxonomic classification.</title>
        <authorList>
            <person name="Goeker M."/>
        </authorList>
    </citation>
    <scope>NUCLEOTIDE SEQUENCE [LARGE SCALE GENOMIC DNA]</scope>
    <source>
        <strain evidence="3 5">DSM 3764</strain>
    </source>
</reference>
<feature type="chain" id="PRO_5016812334" description="Porin" evidence="1">
    <location>
        <begin position="22"/>
        <end position="376"/>
    </location>
</feature>
<evidence type="ECO:0000313" key="3">
    <source>
        <dbReference type="EMBL" id="TCU86966.1"/>
    </source>
</evidence>
<dbReference type="AlphaFoldDB" id="A0A377Q671"/>
<keyword evidence="1" id="KW-0732">Signal</keyword>
<evidence type="ECO:0000313" key="2">
    <source>
        <dbReference type="EMBL" id="STQ90297.1"/>
    </source>
</evidence>
<feature type="signal peptide" evidence="1">
    <location>
        <begin position="1"/>
        <end position="21"/>
    </location>
</feature>
<dbReference type="SUPFAM" id="SSF56935">
    <property type="entry name" value="Porins"/>
    <property type="match status" value="1"/>
</dbReference>
<proteinExistence type="predicted"/>
<evidence type="ECO:0008006" key="6">
    <source>
        <dbReference type="Google" id="ProtNLM"/>
    </source>
</evidence>
<accession>A0A377Q671</accession>
<sequence>MKNLLMISASLILAAANSALAHDGPHDDEAADYTHINLLTHIRYLSAGSAWPAPLPVLGASSEDRRGAWYGGSGIEWRQRWTAEIDTQLMAAYDEHEQGVVLDHAVIRYQTDAVQLALGRQSPVLAEAGLSAWALPDLWLYTVLGDDHWHEDGLALRYTTGKLMAHAGVFNGHGYPGAESAMWTAGLAWQDGPWSVAGHAAYLSDVNRSFATDAHSGHSHAGQAVGCGKLTDCLAGKSTLLRAKAGWQGEQYWLQSAWSWQQQDGQLDSTLGRISYQGELNSLALEGGVKLTDSIKLALRHEWMGIAHELAGVNAAQIASKNGIANSDEQPYQTGLRLAWQAHPAHLLALELHQTRRSGESNHLAMLQWQMNLRVY</sequence>
<dbReference type="OrthoDB" id="8578030at2"/>
<reference evidence="2 4" key="1">
    <citation type="submission" date="2018-06" db="EMBL/GenBank/DDBJ databases">
        <authorList>
            <consortium name="Pathogen Informatics"/>
            <person name="Doyle S."/>
        </authorList>
    </citation>
    <scope>NUCLEOTIDE SEQUENCE [LARGE SCALE GENOMIC DNA]</scope>
    <source>
        <strain evidence="2 4">NCTC11159</strain>
    </source>
</reference>